<dbReference type="PANTHER" id="PTHR22916">
    <property type="entry name" value="GLYCOSYLTRANSFERASE"/>
    <property type="match status" value="1"/>
</dbReference>
<dbReference type="InterPro" id="IPR029044">
    <property type="entry name" value="Nucleotide-diphossugar_trans"/>
</dbReference>
<dbReference type="AlphaFoldDB" id="A0A927PFG4"/>
<evidence type="ECO:0000313" key="2">
    <source>
        <dbReference type="EMBL" id="MBD8080176.1"/>
    </source>
</evidence>
<dbReference type="SUPFAM" id="SSF53448">
    <property type="entry name" value="Nucleotide-diphospho-sugar transferases"/>
    <property type="match status" value="1"/>
</dbReference>
<name>A0A927PFG4_9MICO</name>
<protein>
    <submittedName>
        <fullName evidence="2">Glycosyltransferase family 2 protein</fullName>
    </submittedName>
</protein>
<reference evidence="2" key="2">
    <citation type="submission" date="2020-09" db="EMBL/GenBank/DDBJ databases">
        <authorList>
            <person name="Yu Y."/>
        </authorList>
    </citation>
    <scope>NUCLEOTIDE SEQUENCE</scope>
    <source>
        <strain evidence="2">KCTC 49039</strain>
    </source>
</reference>
<evidence type="ECO:0000313" key="3">
    <source>
        <dbReference type="Proteomes" id="UP000610846"/>
    </source>
</evidence>
<feature type="domain" description="Glycosyltransferase 2-like" evidence="1">
    <location>
        <begin position="22"/>
        <end position="147"/>
    </location>
</feature>
<evidence type="ECO:0000259" key="1">
    <source>
        <dbReference type="Pfam" id="PF00535"/>
    </source>
</evidence>
<accession>A0A927PFG4</accession>
<gene>
    <name evidence="2" type="ORF">IF651_14045</name>
</gene>
<proteinExistence type="predicted"/>
<sequence length="250" mass="28388">MSVLRAQLERLRARRTRRPDVTVVIPVYNAGPYLDELLDSLQAQTLDNERFEVIAVDDGSTDGSSTVLDARATTMSNLRVVHQENSGWPGIPRNRGLDMSRARYVFFADADDVIAPEAMRRLVAFADRHGSDVVLPKMVGLDGRWVGERIYRKTQVDADLELAFKTLTPQKLFRVSLLHSHGIRFPEEKVRLEDGIVMAQAYLRASRVSILADQDYYHLRRRDDGGNISRTRLDPAGYSWSVATVSRYIR</sequence>
<dbReference type="CDD" id="cd00761">
    <property type="entry name" value="Glyco_tranf_GTA_type"/>
    <property type="match status" value="1"/>
</dbReference>
<comment type="caution">
    <text evidence="2">The sequence shown here is derived from an EMBL/GenBank/DDBJ whole genome shotgun (WGS) entry which is preliminary data.</text>
</comment>
<dbReference type="Pfam" id="PF00535">
    <property type="entry name" value="Glycos_transf_2"/>
    <property type="match status" value="1"/>
</dbReference>
<reference evidence="2" key="1">
    <citation type="journal article" date="2018" name="Curr. Microbiol.">
        <title>Cellulosimicrobium arenosum sp. nov., Isolated from Marine Sediment Sand.</title>
        <authorList>
            <person name="Oh M."/>
            <person name="Kim J.H."/>
            <person name="Yoon J.H."/>
            <person name="Schumann P."/>
            <person name="Kim W."/>
        </authorList>
    </citation>
    <scope>NUCLEOTIDE SEQUENCE</scope>
    <source>
        <strain evidence="2">KCTC 49039</strain>
    </source>
</reference>
<dbReference type="Proteomes" id="UP000610846">
    <property type="component" value="Unassembled WGS sequence"/>
</dbReference>
<dbReference type="RefSeq" id="WP_191829765.1">
    <property type="nucleotide sequence ID" value="NZ_JACYHB010000013.1"/>
</dbReference>
<dbReference type="InterPro" id="IPR001173">
    <property type="entry name" value="Glyco_trans_2-like"/>
</dbReference>
<dbReference type="PANTHER" id="PTHR22916:SF3">
    <property type="entry name" value="UDP-GLCNAC:BETAGAL BETA-1,3-N-ACETYLGLUCOSAMINYLTRANSFERASE-LIKE PROTEIN 1"/>
    <property type="match status" value="1"/>
</dbReference>
<dbReference type="Gene3D" id="3.90.550.10">
    <property type="entry name" value="Spore Coat Polysaccharide Biosynthesis Protein SpsA, Chain A"/>
    <property type="match status" value="1"/>
</dbReference>
<dbReference type="GO" id="GO:0016758">
    <property type="term" value="F:hexosyltransferase activity"/>
    <property type="evidence" value="ECO:0007669"/>
    <property type="project" value="UniProtKB-ARBA"/>
</dbReference>
<organism evidence="2 3">
    <name type="scientific">Cellulosimicrobium arenosum</name>
    <dbReference type="NCBI Taxonomy" id="2708133"/>
    <lineage>
        <taxon>Bacteria</taxon>
        <taxon>Bacillati</taxon>
        <taxon>Actinomycetota</taxon>
        <taxon>Actinomycetes</taxon>
        <taxon>Micrococcales</taxon>
        <taxon>Promicromonosporaceae</taxon>
        <taxon>Cellulosimicrobium</taxon>
    </lineage>
</organism>
<dbReference type="EMBL" id="JACYHB010000013">
    <property type="protein sequence ID" value="MBD8080176.1"/>
    <property type="molecule type" value="Genomic_DNA"/>
</dbReference>
<keyword evidence="3" id="KW-1185">Reference proteome</keyword>